<evidence type="ECO:0000313" key="3">
    <source>
        <dbReference type="EMBL" id="KAE9354330.1"/>
    </source>
</evidence>
<keyword evidence="2" id="KW-0732">Signal</keyword>
<dbReference type="EMBL" id="QXFY01000157">
    <property type="protein sequence ID" value="KAE9354330.1"/>
    <property type="molecule type" value="Genomic_DNA"/>
</dbReference>
<evidence type="ECO:0000256" key="2">
    <source>
        <dbReference type="SAM" id="SignalP"/>
    </source>
</evidence>
<comment type="caution">
    <text evidence="3">The sequence shown here is derived from an EMBL/GenBank/DDBJ whole genome shotgun (WGS) entry which is preliminary data.</text>
</comment>
<evidence type="ECO:0008006" key="5">
    <source>
        <dbReference type="Google" id="ProtNLM"/>
    </source>
</evidence>
<gene>
    <name evidence="3" type="ORF">PF008_g4580</name>
</gene>
<evidence type="ECO:0000256" key="1">
    <source>
        <dbReference type="SAM" id="MobiDB-lite"/>
    </source>
</evidence>
<organism evidence="3 4">
    <name type="scientific">Phytophthora fragariae</name>
    <dbReference type="NCBI Taxonomy" id="53985"/>
    <lineage>
        <taxon>Eukaryota</taxon>
        <taxon>Sar</taxon>
        <taxon>Stramenopiles</taxon>
        <taxon>Oomycota</taxon>
        <taxon>Peronosporomycetes</taxon>
        <taxon>Peronosporales</taxon>
        <taxon>Peronosporaceae</taxon>
        <taxon>Phytophthora</taxon>
    </lineage>
</organism>
<protein>
    <recommendedName>
        <fullName evidence="5">Secreted protein</fullName>
    </recommendedName>
</protein>
<feature type="region of interest" description="Disordered" evidence="1">
    <location>
        <begin position="45"/>
        <end position="72"/>
    </location>
</feature>
<proteinExistence type="predicted"/>
<dbReference type="AlphaFoldDB" id="A0A6G0SAV7"/>
<feature type="chain" id="PRO_5026027374" description="Secreted protein" evidence="2">
    <location>
        <begin position="26"/>
        <end position="72"/>
    </location>
</feature>
<accession>A0A6G0SAV7</accession>
<feature type="signal peptide" evidence="2">
    <location>
        <begin position="1"/>
        <end position="25"/>
    </location>
</feature>
<evidence type="ECO:0000313" key="4">
    <source>
        <dbReference type="Proteomes" id="UP000486351"/>
    </source>
</evidence>
<dbReference type="Proteomes" id="UP000486351">
    <property type="component" value="Unassembled WGS sequence"/>
</dbReference>
<reference evidence="3 4" key="1">
    <citation type="submission" date="2018-09" db="EMBL/GenBank/DDBJ databases">
        <title>Genomic investigation of the strawberry pathogen Phytophthora fragariae indicates pathogenicity is determined by transcriptional variation in three key races.</title>
        <authorList>
            <person name="Adams T.M."/>
            <person name="Armitage A.D."/>
            <person name="Sobczyk M.K."/>
            <person name="Bates H.J."/>
            <person name="Dunwell J.M."/>
            <person name="Nellist C.F."/>
            <person name="Harrison R.J."/>
        </authorList>
    </citation>
    <scope>NUCLEOTIDE SEQUENCE [LARGE SCALE GENOMIC DNA]</scope>
    <source>
        <strain evidence="3 4">NOV-77</strain>
    </source>
</reference>
<sequence>MWTHPSKRGYMMITMRLLTVVPSHAQTTTIPTRCCVFNVAHPTPPTHTQCTPRTSSQSTHLPGRIRPLTTSM</sequence>
<name>A0A6G0SAV7_9STRA</name>